<dbReference type="AlphaFoldDB" id="A0AAQ3Q2V1"/>
<dbReference type="Proteomes" id="UP001327560">
    <property type="component" value="Chromosome 1"/>
</dbReference>
<dbReference type="Gene3D" id="3.10.580.10">
    <property type="entry name" value="CBS-domain"/>
    <property type="match status" value="2"/>
</dbReference>
<proteinExistence type="predicted"/>
<dbReference type="EMBL" id="CP136890">
    <property type="protein sequence ID" value="WOK94495.1"/>
    <property type="molecule type" value="Genomic_DNA"/>
</dbReference>
<accession>A0AAQ3Q2V1</accession>
<dbReference type="GO" id="GO:0005634">
    <property type="term" value="C:nucleus"/>
    <property type="evidence" value="ECO:0007669"/>
    <property type="project" value="TreeGrafter"/>
</dbReference>
<sequence length="407" mass="43883">MALVFLHYVVGDLTLGKPDFVEFSEADTLGAAARAIAESPEGAIPVWRKRGTAAGAALRSSECFVGMLNSLDVATFLARAGRDYERAMQTPVSEVVVPNPSLLKEVDPGARLVDALEVMKLGARCLLVRRSLAWEGITNHFSTPYNGKWLKNSETMSTSTASKSSQPSSSTLPHYNFCCLSREDVVRFLIGCLGALAPIPLSSISSLGAFNPHYSYIEASSSALAAISMIPHDPCAVAVVETNSDGTHKILGDISAYKLWKCDYMAAAWALANLSAGQFAFGVDDNGSSPLPPLDYPINSALEDASAPTSPRSRMFSSKSIGFVNNQWNQVAMGRLRSMYRGRSKPLTCKHTSTLAAVMAQMLSYRATHIWVIDSETEDNVLVGVVSYIDILDAVTKYPSILFPPTP</sequence>
<dbReference type="PROSITE" id="PS51371">
    <property type="entry name" value="CBS"/>
    <property type="match status" value="1"/>
</dbReference>
<name>A0AAQ3Q2V1_9LILI</name>
<evidence type="ECO:0000313" key="6">
    <source>
        <dbReference type="Proteomes" id="UP001327560"/>
    </source>
</evidence>
<dbReference type="PANTHER" id="PTHR13780:SF46">
    <property type="entry name" value="CBS DOMAIN-CONTAINING PROTEIN CBSX6"/>
    <property type="match status" value="1"/>
</dbReference>
<evidence type="ECO:0000256" key="3">
    <source>
        <dbReference type="PROSITE-ProRule" id="PRU00703"/>
    </source>
</evidence>
<dbReference type="SUPFAM" id="SSF54631">
    <property type="entry name" value="CBS-domain pair"/>
    <property type="match status" value="2"/>
</dbReference>
<evidence type="ECO:0000256" key="2">
    <source>
        <dbReference type="ARBA" id="ARBA00023122"/>
    </source>
</evidence>
<feature type="domain" description="CBS" evidence="4">
    <location>
        <begin position="339"/>
        <end position="406"/>
    </location>
</feature>
<reference evidence="5 6" key="1">
    <citation type="submission" date="2023-10" db="EMBL/GenBank/DDBJ databases">
        <title>Chromosome-scale genome assembly provides insights into flower coloration mechanisms of Canna indica.</title>
        <authorList>
            <person name="Li C."/>
        </authorList>
    </citation>
    <scope>NUCLEOTIDE SEQUENCE [LARGE SCALE GENOMIC DNA]</scope>
    <source>
        <tissue evidence="5">Flower</tissue>
    </source>
</reference>
<dbReference type="PANTHER" id="PTHR13780">
    <property type="entry name" value="AMP-ACTIVATED PROTEIN KINASE, GAMMA REGULATORY SUBUNIT"/>
    <property type="match status" value="1"/>
</dbReference>
<dbReference type="InterPro" id="IPR000644">
    <property type="entry name" value="CBS_dom"/>
</dbReference>
<keyword evidence="1" id="KW-0677">Repeat</keyword>
<keyword evidence="2 3" id="KW-0129">CBS domain</keyword>
<gene>
    <name evidence="5" type="ORF">Cni_G03197</name>
</gene>
<dbReference type="Pfam" id="PF00571">
    <property type="entry name" value="CBS"/>
    <property type="match status" value="1"/>
</dbReference>
<evidence type="ECO:0000256" key="1">
    <source>
        <dbReference type="ARBA" id="ARBA00022737"/>
    </source>
</evidence>
<keyword evidence="6" id="KW-1185">Reference proteome</keyword>
<evidence type="ECO:0000259" key="4">
    <source>
        <dbReference type="PROSITE" id="PS51371"/>
    </source>
</evidence>
<dbReference type="InterPro" id="IPR046342">
    <property type="entry name" value="CBS_dom_sf"/>
</dbReference>
<protein>
    <submittedName>
        <fullName evidence="5">CBS domain-containing protein CBSX6-like</fullName>
    </submittedName>
</protein>
<dbReference type="InterPro" id="IPR050511">
    <property type="entry name" value="AMPK_gamma/SDS23_families"/>
</dbReference>
<dbReference type="GO" id="GO:0005737">
    <property type="term" value="C:cytoplasm"/>
    <property type="evidence" value="ECO:0007669"/>
    <property type="project" value="TreeGrafter"/>
</dbReference>
<dbReference type="CDD" id="cd02205">
    <property type="entry name" value="CBS_pair_SF"/>
    <property type="match status" value="1"/>
</dbReference>
<organism evidence="5 6">
    <name type="scientific">Canna indica</name>
    <name type="common">Indian-shot</name>
    <dbReference type="NCBI Taxonomy" id="4628"/>
    <lineage>
        <taxon>Eukaryota</taxon>
        <taxon>Viridiplantae</taxon>
        <taxon>Streptophyta</taxon>
        <taxon>Embryophyta</taxon>
        <taxon>Tracheophyta</taxon>
        <taxon>Spermatophyta</taxon>
        <taxon>Magnoliopsida</taxon>
        <taxon>Liliopsida</taxon>
        <taxon>Zingiberales</taxon>
        <taxon>Cannaceae</taxon>
        <taxon>Canna</taxon>
    </lineage>
</organism>
<dbReference type="SMART" id="SM00116">
    <property type="entry name" value="CBS"/>
    <property type="match status" value="1"/>
</dbReference>
<evidence type="ECO:0000313" key="5">
    <source>
        <dbReference type="EMBL" id="WOK94495.1"/>
    </source>
</evidence>